<sequence length="218" mass="26065">MSERLKFSPRTELIMPEYGRNIQHMVELAMTIKDRAERNRCARTIIDCMGNMYPYLRDVDGFKHKLWDHLAIMSGYRLDIDYPYEIIKPDNLKMRPEKLPVYTTPIHFRHYGRTLERLIRRVADDETIVNRDECIRIIANQMRRCYMTWNREVVDDSVIFEDLRTLSGGKINVTAETCRPLERRYNSNGQNRRTQNGGGYQHNKNYQQNNMRRRTNNG</sequence>
<dbReference type="EMBL" id="JADIMV010000064">
    <property type="protein sequence ID" value="MBO8439763.1"/>
    <property type="molecule type" value="Genomic_DNA"/>
</dbReference>
<accession>A0A940DJK8</accession>
<evidence type="ECO:0000256" key="1">
    <source>
        <dbReference type="SAM" id="MobiDB-lite"/>
    </source>
</evidence>
<reference evidence="2" key="1">
    <citation type="submission" date="2020-10" db="EMBL/GenBank/DDBJ databases">
        <authorList>
            <person name="Gilroy R."/>
        </authorList>
    </citation>
    <scope>NUCLEOTIDE SEQUENCE</scope>
    <source>
        <strain evidence="2">3924</strain>
    </source>
</reference>
<comment type="caution">
    <text evidence="2">The sequence shown here is derived from an EMBL/GenBank/DDBJ whole genome shotgun (WGS) entry which is preliminary data.</text>
</comment>
<gene>
    <name evidence="2" type="ORF">IAC51_03845</name>
</gene>
<proteinExistence type="predicted"/>
<feature type="region of interest" description="Disordered" evidence="1">
    <location>
        <begin position="182"/>
        <end position="218"/>
    </location>
</feature>
<organism evidence="2 3">
    <name type="scientific">Candidatus Aphodosoma intestinipullorum</name>
    <dbReference type="NCBI Taxonomy" id="2840674"/>
    <lineage>
        <taxon>Bacteria</taxon>
        <taxon>Pseudomonadati</taxon>
        <taxon>Bacteroidota</taxon>
        <taxon>Bacteroidia</taxon>
        <taxon>Bacteroidales</taxon>
        <taxon>Candidatus Aphodosoma</taxon>
    </lineage>
</organism>
<feature type="compositionally biased region" description="Low complexity" evidence="1">
    <location>
        <begin position="186"/>
        <end position="195"/>
    </location>
</feature>
<dbReference type="InterPro" id="IPR025632">
    <property type="entry name" value="DUF4290"/>
</dbReference>
<dbReference type="AlphaFoldDB" id="A0A940DJK8"/>
<evidence type="ECO:0000313" key="3">
    <source>
        <dbReference type="Proteomes" id="UP000712007"/>
    </source>
</evidence>
<evidence type="ECO:0000313" key="2">
    <source>
        <dbReference type="EMBL" id="MBO8439763.1"/>
    </source>
</evidence>
<reference evidence="2" key="2">
    <citation type="journal article" date="2021" name="PeerJ">
        <title>Extensive microbial diversity within the chicken gut microbiome revealed by metagenomics and culture.</title>
        <authorList>
            <person name="Gilroy R."/>
            <person name="Ravi A."/>
            <person name="Getino M."/>
            <person name="Pursley I."/>
            <person name="Horton D.L."/>
            <person name="Alikhan N.F."/>
            <person name="Baker D."/>
            <person name="Gharbi K."/>
            <person name="Hall N."/>
            <person name="Watson M."/>
            <person name="Adriaenssens E.M."/>
            <person name="Foster-Nyarko E."/>
            <person name="Jarju S."/>
            <person name="Secka A."/>
            <person name="Antonio M."/>
            <person name="Oren A."/>
            <person name="Chaudhuri R.R."/>
            <person name="La Ragione R."/>
            <person name="Hildebrand F."/>
            <person name="Pallen M.J."/>
        </authorList>
    </citation>
    <scope>NUCLEOTIDE SEQUENCE</scope>
    <source>
        <strain evidence="2">3924</strain>
    </source>
</reference>
<protein>
    <submittedName>
        <fullName evidence="2">DUF4290 domain-containing protein</fullName>
    </submittedName>
</protein>
<dbReference type="Pfam" id="PF14123">
    <property type="entry name" value="DUF4290"/>
    <property type="match status" value="1"/>
</dbReference>
<name>A0A940DJK8_9BACT</name>
<dbReference type="Proteomes" id="UP000712007">
    <property type="component" value="Unassembled WGS sequence"/>
</dbReference>